<evidence type="ECO:0008006" key="3">
    <source>
        <dbReference type="Google" id="ProtNLM"/>
    </source>
</evidence>
<accession>A0A2M7GAM8</accession>
<evidence type="ECO:0000313" key="2">
    <source>
        <dbReference type="Proteomes" id="UP000231019"/>
    </source>
</evidence>
<reference evidence="1 2" key="1">
    <citation type="submission" date="2017-09" db="EMBL/GenBank/DDBJ databases">
        <title>Depth-based differentiation of microbial function through sediment-hosted aquifers and enrichment of novel symbionts in the deep terrestrial subsurface.</title>
        <authorList>
            <person name="Probst A.J."/>
            <person name="Ladd B."/>
            <person name="Jarett J.K."/>
            <person name="Geller-Mcgrath D.E."/>
            <person name="Sieber C.M."/>
            <person name="Emerson J.B."/>
            <person name="Anantharaman K."/>
            <person name="Thomas B.C."/>
            <person name="Malmstrom R."/>
            <person name="Stieglmeier M."/>
            <person name="Klingl A."/>
            <person name="Woyke T."/>
            <person name="Ryan C.M."/>
            <person name="Banfield J.F."/>
        </authorList>
    </citation>
    <scope>NUCLEOTIDE SEQUENCE [LARGE SCALE GENOMIC DNA]</scope>
    <source>
        <strain evidence="1">CG17_big_fil_post_rev_8_21_14_2_50_48_46</strain>
    </source>
</reference>
<proteinExistence type="predicted"/>
<protein>
    <recommendedName>
        <fullName evidence="3">UspA domain-containing protein</fullName>
    </recommendedName>
</protein>
<name>A0A2M7GAM8_9BACT</name>
<evidence type="ECO:0000313" key="1">
    <source>
        <dbReference type="EMBL" id="PIW19213.1"/>
    </source>
</evidence>
<dbReference type="AlphaFoldDB" id="A0A2M7GAM8"/>
<sequence length="269" mass="30091">MKIAVALNSHLISEHAALYALRYAHSLGMDLELLHVENEHDDLNEVLKRVARLEVEAGKLGIQLSFRKGKGKPGPTLVQMIQSHYYHTVFCSTRAHPPELFTNSVSQYLVRMRLPSQLVVVRINRFNTVYNCDRIGIFGGKGLPDVHQMALGIGLASSFQAEILLGNALHLSRRALQGLNFQETREILRSSDHGYRSLTTLCQLAGIASSIAHIPRGEDALAFFLSRKISLLVLSSRKLPRPTRHLMADPVENLFHLSPVNCMILYPKV</sequence>
<organism evidence="1 2">
    <name type="scientific">bacterium (Candidatus Blackallbacteria) CG17_big_fil_post_rev_8_21_14_2_50_48_46</name>
    <dbReference type="NCBI Taxonomy" id="2014261"/>
    <lineage>
        <taxon>Bacteria</taxon>
        <taxon>Candidatus Blackallbacteria</taxon>
    </lineage>
</organism>
<gene>
    <name evidence="1" type="ORF">COW36_02030</name>
</gene>
<dbReference type="Gene3D" id="3.40.50.12370">
    <property type="match status" value="1"/>
</dbReference>
<dbReference type="Proteomes" id="UP000231019">
    <property type="component" value="Unassembled WGS sequence"/>
</dbReference>
<comment type="caution">
    <text evidence="1">The sequence shown here is derived from an EMBL/GenBank/DDBJ whole genome shotgun (WGS) entry which is preliminary data.</text>
</comment>
<dbReference type="SUPFAM" id="SSF52402">
    <property type="entry name" value="Adenine nucleotide alpha hydrolases-like"/>
    <property type="match status" value="1"/>
</dbReference>
<dbReference type="EMBL" id="PFFQ01000005">
    <property type="protein sequence ID" value="PIW19213.1"/>
    <property type="molecule type" value="Genomic_DNA"/>
</dbReference>